<feature type="chain" id="PRO_5012578046" evidence="1">
    <location>
        <begin position="27"/>
        <end position="251"/>
    </location>
</feature>
<organism evidence="2">
    <name type="scientific">uncultured Alphaproteobacteria bacterium</name>
    <dbReference type="NCBI Taxonomy" id="91750"/>
    <lineage>
        <taxon>Bacteria</taxon>
        <taxon>Pseudomonadati</taxon>
        <taxon>Pseudomonadota</taxon>
        <taxon>Alphaproteobacteria</taxon>
        <taxon>environmental samples</taxon>
    </lineage>
</organism>
<accession>A0A212KL24</accession>
<proteinExistence type="predicted"/>
<gene>
    <name evidence="2" type="ORF">KL86APRO_20541</name>
</gene>
<dbReference type="AlphaFoldDB" id="A0A212KL24"/>
<evidence type="ECO:0000313" key="2">
    <source>
        <dbReference type="EMBL" id="SBW12295.1"/>
    </source>
</evidence>
<dbReference type="EMBL" id="FLUO01000002">
    <property type="protein sequence ID" value="SBW12295.1"/>
    <property type="molecule type" value="Genomic_DNA"/>
</dbReference>
<sequence>MRAISICRTLALAGVGAVAVSGAARADFRDALLMPYAEAERAFALPDQSQRNDPFLTNIVDPGGLKVDYVIARFEPNSGPNRTYAIYARGTVRIDNTSFDARVPIAFGDLAIDSTDQYHQIATYCDRTMGYGRPLRTIDTKTLAEALKGGPYLIRPAIIPHYDAQKPCTPLPIPVTFDETHMQANILGGSVQVVTTPQSQGACDAVGKALVASAVTYHELAQRGAASAVSKRDVALRLSEAAVGLPPCPIP</sequence>
<keyword evidence="1" id="KW-0732">Signal</keyword>
<protein>
    <submittedName>
        <fullName evidence="2">Uncharacterized protein</fullName>
    </submittedName>
</protein>
<reference evidence="2" key="1">
    <citation type="submission" date="2016-04" db="EMBL/GenBank/DDBJ databases">
        <authorList>
            <person name="Evans L.H."/>
            <person name="Alamgir A."/>
            <person name="Owens N."/>
            <person name="Weber N.D."/>
            <person name="Virtaneva K."/>
            <person name="Barbian K."/>
            <person name="Babar A."/>
            <person name="Rosenke K."/>
        </authorList>
    </citation>
    <scope>NUCLEOTIDE SEQUENCE</scope>
    <source>
        <strain evidence="2">86</strain>
    </source>
</reference>
<evidence type="ECO:0000256" key="1">
    <source>
        <dbReference type="SAM" id="SignalP"/>
    </source>
</evidence>
<feature type="signal peptide" evidence="1">
    <location>
        <begin position="1"/>
        <end position="26"/>
    </location>
</feature>
<name>A0A212KL24_9PROT</name>